<reference evidence="2 3" key="1">
    <citation type="submission" date="2018-12" db="EMBL/GenBank/DDBJ databases">
        <authorList>
            <consortium name="Pathogen Informatics"/>
        </authorList>
    </citation>
    <scope>NUCLEOTIDE SEQUENCE [LARGE SCALE GENOMIC DNA]</scope>
    <source>
        <strain evidence="2 3">NCTC11923</strain>
    </source>
</reference>
<dbReference type="Proteomes" id="UP000276899">
    <property type="component" value="Chromosome"/>
</dbReference>
<name>A0A3S4TC55_9ACTO</name>
<evidence type="ECO:0000313" key="3">
    <source>
        <dbReference type="Proteomes" id="UP000276899"/>
    </source>
</evidence>
<gene>
    <name evidence="2" type="ORF">NCTC11923_01151</name>
</gene>
<dbReference type="AlphaFoldDB" id="A0A3S4TC55"/>
<dbReference type="Pfam" id="PF19701">
    <property type="entry name" value="DUF6199"/>
    <property type="match status" value="1"/>
</dbReference>
<proteinExistence type="predicted"/>
<protein>
    <recommendedName>
        <fullName evidence="1">DUF6199 domain-containing protein</fullName>
    </recommendedName>
</protein>
<evidence type="ECO:0000313" key="2">
    <source>
        <dbReference type="EMBL" id="VEG74517.1"/>
    </source>
</evidence>
<keyword evidence="3" id="KW-1185">Reference proteome</keyword>
<dbReference type="InterPro" id="IPR045679">
    <property type="entry name" value="DUF6199"/>
</dbReference>
<dbReference type="STRING" id="1278298.GCA_000428685_01729"/>
<dbReference type="KEGG" id="asla:NCTC11923_01151"/>
<dbReference type="EMBL" id="LR134363">
    <property type="protein sequence ID" value="VEG74517.1"/>
    <property type="molecule type" value="Genomic_DNA"/>
</dbReference>
<organism evidence="2 3">
    <name type="scientific">Actinomyces slackii</name>
    <dbReference type="NCBI Taxonomy" id="52774"/>
    <lineage>
        <taxon>Bacteria</taxon>
        <taxon>Bacillati</taxon>
        <taxon>Actinomycetota</taxon>
        <taxon>Actinomycetes</taxon>
        <taxon>Actinomycetales</taxon>
        <taxon>Actinomycetaceae</taxon>
        <taxon>Actinomyces</taxon>
    </lineage>
</organism>
<sequence>MAAAIVVLIFVALILLWSVIDPKGMWRTTASWQFRNPEANEPSDASYALTRIGGVVGLVVCLSAAGQIANLSGDAQAEASASSTFTYINPWAPSTDDDGYAEATVEAAAVDPFPSAVNSDVGSGEPVTLFAPVLTDPQATPDSSDSSKPIGVEALYYPWLPGDHPNAFAAANVIDSKVALGTLDVAQATTVGGGEAAIGEGSAIILRLSTPVCAVTSVRVSEGDTGMSVEVSGISDPSRCGQTTEGAYVAMPLTEEQVAKARAYVAPAYHPLDDSELRYGRGYQEGEWKPTAFSARMRAELTDTWSTPEQDGELTRRVLLPWTSGL</sequence>
<evidence type="ECO:0000259" key="1">
    <source>
        <dbReference type="Pfam" id="PF19701"/>
    </source>
</evidence>
<feature type="domain" description="DUF6199" evidence="1">
    <location>
        <begin position="8"/>
        <end position="60"/>
    </location>
</feature>
<dbReference type="RefSeq" id="WP_026426858.1">
    <property type="nucleotide sequence ID" value="NZ_CBCRWE010000010.1"/>
</dbReference>
<accession>A0A3S4TC55</accession>